<evidence type="ECO:0000313" key="4">
    <source>
        <dbReference type="EMBL" id="QQM44018.1"/>
    </source>
</evidence>
<dbReference type="SUPFAM" id="SSF56601">
    <property type="entry name" value="beta-lactamase/transpeptidase-like"/>
    <property type="match status" value="1"/>
</dbReference>
<feature type="domain" description="Beta-lactamase class A catalytic" evidence="3">
    <location>
        <begin position="178"/>
        <end position="310"/>
    </location>
</feature>
<dbReference type="Gene3D" id="3.40.710.10">
    <property type="entry name" value="DD-peptidase/beta-lactamase superfamily"/>
    <property type="match status" value="1"/>
</dbReference>
<organism evidence="4 5">
    <name type="scientific">Streptomyces liliifuscus</name>
    <dbReference type="NCBI Taxonomy" id="2797636"/>
    <lineage>
        <taxon>Bacteria</taxon>
        <taxon>Bacillati</taxon>
        <taxon>Actinomycetota</taxon>
        <taxon>Actinomycetes</taxon>
        <taxon>Kitasatosporales</taxon>
        <taxon>Streptomycetaceae</taxon>
        <taxon>Streptomyces</taxon>
    </lineage>
</organism>
<reference evidence="4 5" key="1">
    <citation type="submission" date="2020-12" db="EMBL/GenBank/DDBJ databases">
        <title>A novel species.</title>
        <authorList>
            <person name="Li K."/>
        </authorList>
    </citation>
    <scope>NUCLEOTIDE SEQUENCE [LARGE SCALE GENOMIC DNA]</scope>
    <source>
        <strain evidence="4 5">ZYC-3</strain>
    </source>
</reference>
<dbReference type="InterPro" id="IPR000871">
    <property type="entry name" value="Beta-lactam_class-A"/>
</dbReference>
<evidence type="ECO:0000259" key="3">
    <source>
        <dbReference type="Pfam" id="PF13354"/>
    </source>
</evidence>
<dbReference type="EMBL" id="CP066831">
    <property type="protein sequence ID" value="QQM44018.1"/>
    <property type="molecule type" value="Genomic_DNA"/>
</dbReference>
<proteinExistence type="predicted"/>
<keyword evidence="4" id="KW-0378">Hydrolase</keyword>
<keyword evidence="2" id="KW-0732">Signal</keyword>
<evidence type="ECO:0000256" key="2">
    <source>
        <dbReference type="SAM" id="SignalP"/>
    </source>
</evidence>
<evidence type="ECO:0000256" key="1">
    <source>
        <dbReference type="SAM" id="MobiDB-lite"/>
    </source>
</evidence>
<sequence length="376" mass="40999">MGPHIRHIRRVHAQRAQRIQRARCVRHCRTALVAALASVLLTPVPAIAATAASPRIPAGATTRRVPADTAEWTDWQLRQGAPGHHASSADPTDTVTCQAPHAPDLAARLSQDIQAALSGRDGTVSVAVHDDSGLTCERAGERQYDSASVVKVLIMEGLLRRAEELGRRLTQWEETNVRPMIVSSDNDSTARLWADLGRSYLSDFLTRVRTSATLLGPGRYWGLTRTTATDQLRLLAVLTNAQSFLRTRAYGLKLLSEVRSDQRWGVPAGMPQGLTAHVKNGWLPRATHGWRVHSIGAFTGEGRSYRIVVLSHDNPTMAYGVRTIERIAQAVHRGLGQGRGVGRDLTPETAISEESDGSAPYEPLPGWDEPEPDATP</sequence>
<dbReference type="InterPro" id="IPR012338">
    <property type="entry name" value="Beta-lactam/transpept-like"/>
</dbReference>
<feature type="signal peptide" evidence="2">
    <location>
        <begin position="1"/>
        <end position="48"/>
    </location>
</feature>
<dbReference type="GO" id="GO:0046677">
    <property type="term" value="P:response to antibiotic"/>
    <property type="evidence" value="ECO:0007669"/>
    <property type="project" value="InterPro"/>
</dbReference>
<dbReference type="AlphaFoldDB" id="A0A7T7L069"/>
<dbReference type="GO" id="GO:0008800">
    <property type="term" value="F:beta-lactamase activity"/>
    <property type="evidence" value="ECO:0007669"/>
    <property type="project" value="InterPro"/>
</dbReference>
<gene>
    <name evidence="4" type="ORF">JEQ17_34575</name>
</gene>
<protein>
    <submittedName>
        <fullName evidence="4">Serine hydrolase</fullName>
    </submittedName>
</protein>
<accession>A0A7T7L069</accession>
<dbReference type="Pfam" id="PF13354">
    <property type="entry name" value="Beta-lactamase2"/>
    <property type="match status" value="1"/>
</dbReference>
<feature type="chain" id="PRO_5032664103" evidence="2">
    <location>
        <begin position="49"/>
        <end position="376"/>
    </location>
</feature>
<keyword evidence="5" id="KW-1185">Reference proteome</keyword>
<dbReference type="PANTHER" id="PTHR35333:SF3">
    <property type="entry name" value="BETA-LACTAMASE-TYPE TRANSPEPTIDASE FOLD CONTAINING PROTEIN"/>
    <property type="match status" value="1"/>
</dbReference>
<name>A0A7T7L069_9ACTN</name>
<dbReference type="InterPro" id="IPR045155">
    <property type="entry name" value="Beta-lactam_cat"/>
</dbReference>
<feature type="region of interest" description="Disordered" evidence="1">
    <location>
        <begin position="337"/>
        <end position="376"/>
    </location>
</feature>
<evidence type="ECO:0000313" key="5">
    <source>
        <dbReference type="Proteomes" id="UP000595636"/>
    </source>
</evidence>
<dbReference type="Proteomes" id="UP000595636">
    <property type="component" value="Chromosome"/>
</dbReference>
<dbReference type="RefSeq" id="WP_200398914.1">
    <property type="nucleotide sequence ID" value="NZ_CP066831.1"/>
</dbReference>
<dbReference type="KEGG" id="slf:JEQ17_34575"/>
<dbReference type="GO" id="GO:0030655">
    <property type="term" value="P:beta-lactam antibiotic catabolic process"/>
    <property type="evidence" value="ECO:0007669"/>
    <property type="project" value="InterPro"/>
</dbReference>
<dbReference type="PANTHER" id="PTHR35333">
    <property type="entry name" value="BETA-LACTAMASE"/>
    <property type="match status" value="1"/>
</dbReference>